<dbReference type="KEGG" id="atz:M5E07_09070"/>
<dbReference type="AlphaFoldDB" id="A0AAE9LNY4"/>
<dbReference type="SUPFAM" id="SSF50370">
    <property type="entry name" value="Ricin B-like lectins"/>
    <property type="match status" value="1"/>
</dbReference>
<dbReference type="Proteomes" id="UP001056716">
    <property type="component" value="Chromosome"/>
</dbReference>
<dbReference type="InterPro" id="IPR035992">
    <property type="entry name" value="Ricin_B-like_lectins"/>
</dbReference>
<dbReference type="RefSeq" id="WP_252218621.1">
    <property type="nucleotide sequence ID" value="NZ_CP098732.1"/>
</dbReference>
<keyword evidence="2" id="KW-1185">Reference proteome</keyword>
<name>A0AAE9LNY4_9GAMM</name>
<proteinExistence type="predicted"/>
<gene>
    <name evidence="1" type="ORF">M5E07_09070</name>
</gene>
<evidence type="ECO:0008006" key="3">
    <source>
        <dbReference type="Google" id="ProtNLM"/>
    </source>
</evidence>
<evidence type="ECO:0000313" key="1">
    <source>
        <dbReference type="EMBL" id="USE81976.1"/>
    </source>
</evidence>
<accession>A0AAE9LNY4</accession>
<dbReference type="Gene3D" id="2.80.10.50">
    <property type="match status" value="1"/>
</dbReference>
<sequence length="94" mass="10495">MVSQTSNGSGNKISLATCSTKLSSPIWTMAADTQSIRQENQYLDLNKGYWVDNQADLIRYSCTNGANRKWSMLTPNTHLILSYLKPKNLAVLVN</sequence>
<dbReference type="EMBL" id="CP098732">
    <property type="protein sequence ID" value="USE81976.1"/>
    <property type="molecule type" value="Genomic_DNA"/>
</dbReference>
<evidence type="ECO:0000313" key="2">
    <source>
        <dbReference type="Proteomes" id="UP001056716"/>
    </source>
</evidence>
<protein>
    <recommendedName>
        <fullName evidence="3">Ricin B lectin domain-containing protein</fullName>
    </recommendedName>
</protein>
<organism evidence="1 2">
    <name type="scientific">Acinetobacter tibetensis</name>
    <dbReference type="NCBI Taxonomy" id="2943497"/>
    <lineage>
        <taxon>Bacteria</taxon>
        <taxon>Pseudomonadati</taxon>
        <taxon>Pseudomonadota</taxon>
        <taxon>Gammaproteobacteria</taxon>
        <taxon>Moraxellales</taxon>
        <taxon>Moraxellaceae</taxon>
        <taxon>Acinetobacter</taxon>
    </lineage>
</organism>
<reference evidence="1" key="1">
    <citation type="submission" date="2022-06" db="EMBL/GenBank/DDBJ databases">
        <title>Isolation, identification and characterization of iprodione-degrading strains in Lhasa, Tibet.</title>
        <authorList>
            <person name="Pan H."/>
        </authorList>
    </citation>
    <scope>NUCLEOTIDE SEQUENCE</scope>
    <source>
        <strain evidence="1">Y-23</strain>
    </source>
</reference>
<dbReference type="PROSITE" id="PS50231">
    <property type="entry name" value="RICIN_B_LECTIN"/>
    <property type="match status" value="1"/>
</dbReference>